<proteinExistence type="predicted"/>
<sequence length="149" mass="16687">MTNPDIRSMITSKSRPKVTRRDTSLSLKRSKEVEEEAADKSEISDADDSASTNAEPQELQRLQAEIDNLPQVGKRLAVHLEQGIRADLLRVCESQEITPETFIEAAIALLQSKADLKEEVVADAKVRLRERKRAGLVKRTMALVQKYSS</sequence>
<name>A0A951PUX4_9CYAN</name>
<dbReference type="CDD" id="cd21138">
    <property type="entry name" value="McdB-like"/>
    <property type="match status" value="1"/>
</dbReference>
<reference evidence="2" key="1">
    <citation type="submission" date="2021-05" db="EMBL/GenBank/DDBJ databases">
        <authorList>
            <person name="Pietrasiak N."/>
            <person name="Ward R."/>
            <person name="Stajich J.E."/>
            <person name="Kurbessoian T."/>
        </authorList>
    </citation>
    <scope>NUCLEOTIDE SEQUENCE</scope>
    <source>
        <strain evidence="2">CPER-KK1</strain>
    </source>
</reference>
<reference evidence="2" key="2">
    <citation type="journal article" date="2022" name="Microbiol. Resour. Announc.">
        <title>Metagenome Sequencing to Explore Phylogenomics of Terrestrial Cyanobacteria.</title>
        <authorList>
            <person name="Ward R.D."/>
            <person name="Stajich J.E."/>
            <person name="Johansen J.R."/>
            <person name="Huntemann M."/>
            <person name="Clum A."/>
            <person name="Foster B."/>
            <person name="Foster B."/>
            <person name="Roux S."/>
            <person name="Palaniappan K."/>
            <person name="Varghese N."/>
            <person name="Mukherjee S."/>
            <person name="Reddy T.B.K."/>
            <person name="Daum C."/>
            <person name="Copeland A."/>
            <person name="Chen I.A."/>
            <person name="Ivanova N.N."/>
            <person name="Kyrpides N.C."/>
            <person name="Shapiro N."/>
            <person name="Eloe-Fadrosh E.A."/>
            <person name="Pietrasiak N."/>
        </authorList>
    </citation>
    <scope>NUCLEOTIDE SEQUENCE</scope>
    <source>
        <strain evidence="2">CPER-KK1</strain>
    </source>
</reference>
<dbReference type="AlphaFoldDB" id="A0A951PUX4"/>
<protein>
    <submittedName>
        <fullName evidence="2">Uncharacterized protein</fullName>
    </submittedName>
</protein>
<dbReference type="Pfam" id="PF26392">
    <property type="entry name" value="McdB"/>
    <property type="match status" value="1"/>
</dbReference>
<gene>
    <name evidence="2" type="ORF">KME25_34565</name>
</gene>
<organism evidence="2 3">
    <name type="scientific">Symplocastrum torsivum CPER-KK1</name>
    <dbReference type="NCBI Taxonomy" id="450513"/>
    <lineage>
        <taxon>Bacteria</taxon>
        <taxon>Bacillati</taxon>
        <taxon>Cyanobacteriota</taxon>
        <taxon>Cyanophyceae</taxon>
        <taxon>Oscillatoriophycideae</taxon>
        <taxon>Oscillatoriales</taxon>
        <taxon>Microcoleaceae</taxon>
        <taxon>Symplocastrum</taxon>
    </lineage>
</organism>
<evidence type="ECO:0000313" key="2">
    <source>
        <dbReference type="EMBL" id="MBW4549482.1"/>
    </source>
</evidence>
<evidence type="ECO:0000313" key="3">
    <source>
        <dbReference type="Proteomes" id="UP000753908"/>
    </source>
</evidence>
<feature type="compositionally biased region" description="Polar residues" evidence="1">
    <location>
        <begin position="1"/>
        <end position="13"/>
    </location>
</feature>
<accession>A0A951PUX4</accession>
<dbReference type="Proteomes" id="UP000753908">
    <property type="component" value="Unassembled WGS sequence"/>
</dbReference>
<feature type="region of interest" description="Disordered" evidence="1">
    <location>
        <begin position="1"/>
        <end position="57"/>
    </location>
</feature>
<dbReference type="EMBL" id="JAHHIF010000104">
    <property type="protein sequence ID" value="MBW4549482.1"/>
    <property type="molecule type" value="Genomic_DNA"/>
</dbReference>
<evidence type="ECO:0000256" key="1">
    <source>
        <dbReference type="SAM" id="MobiDB-lite"/>
    </source>
</evidence>
<dbReference type="InterPro" id="IPR049816">
    <property type="entry name" value="McdB"/>
</dbReference>
<comment type="caution">
    <text evidence="2">The sequence shown here is derived from an EMBL/GenBank/DDBJ whole genome shotgun (WGS) entry which is preliminary data.</text>
</comment>